<dbReference type="FunFam" id="1.20.58.390:FF:000114">
    <property type="entry name" value="Uncharacterized protein"/>
    <property type="match status" value="1"/>
</dbReference>
<accession>A0A6P4YXZ6</accession>
<keyword evidence="6 14" id="KW-0406">Ion transport</keyword>
<dbReference type="OrthoDB" id="10029187at2759"/>
<dbReference type="Gene3D" id="2.70.170.10">
    <property type="entry name" value="Neurotransmitter-gated ion-channel ligand-binding domain"/>
    <property type="match status" value="1"/>
</dbReference>
<dbReference type="InterPro" id="IPR002394">
    <property type="entry name" value="Nicotinic_acetylcholine_rcpt"/>
</dbReference>
<dbReference type="InterPro" id="IPR006202">
    <property type="entry name" value="Neur_chan_lig-bd"/>
</dbReference>
<feature type="transmembrane region" description="Helical" evidence="14">
    <location>
        <begin position="457"/>
        <end position="482"/>
    </location>
</feature>
<keyword evidence="4 14" id="KW-1133">Transmembrane helix</keyword>
<name>A0A6P4YXZ6_BRABE</name>
<keyword evidence="3 14" id="KW-0812">Transmembrane</keyword>
<dbReference type="NCBIfam" id="TIGR00860">
    <property type="entry name" value="LIC"/>
    <property type="match status" value="1"/>
</dbReference>
<dbReference type="CDD" id="cd19051">
    <property type="entry name" value="LGIC_TM_cation"/>
    <property type="match status" value="1"/>
</dbReference>
<evidence type="ECO:0000256" key="3">
    <source>
        <dbReference type="ARBA" id="ARBA00022692"/>
    </source>
</evidence>
<keyword evidence="11" id="KW-1071">Ligand-gated ion channel</keyword>
<feature type="domain" description="Neurotransmitter-gated ion-channel ligand-binding" evidence="16">
    <location>
        <begin position="16"/>
        <end position="220"/>
    </location>
</feature>
<evidence type="ECO:0000313" key="19">
    <source>
        <dbReference type="RefSeq" id="XP_019622151.1"/>
    </source>
</evidence>
<dbReference type="InterPro" id="IPR036734">
    <property type="entry name" value="Neur_chan_lig-bd_sf"/>
</dbReference>
<dbReference type="KEGG" id="bbel:109468344"/>
<dbReference type="InterPro" id="IPR036719">
    <property type="entry name" value="Neuro-gated_channel_TM_sf"/>
</dbReference>
<dbReference type="InterPro" id="IPR038050">
    <property type="entry name" value="Neuro_actylchol_rec"/>
</dbReference>
<keyword evidence="7 14" id="KW-0472">Membrane</keyword>
<organism evidence="18 19">
    <name type="scientific">Branchiostoma belcheri</name>
    <name type="common">Amphioxus</name>
    <dbReference type="NCBI Taxonomy" id="7741"/>
    <lineage>
        <taxon>Eukaryota</taxon>
        <taxon>Metazoa</taxon>
        <taxon>Chordata</taxon>
        <taxon>Cephalochordata</taxon>
        <taxon>Leptocardii</taxon>
        <taxon>Amphioxiformes</taxon>
        <taxon>Branchiostomatidae</taxon>
        <taxon>Branchiostoma</taxon>
    </lineage>
</organism>
<dbReference type="Gene3D" id="1.20.58.390">
    <property type="entry name" value="Neurotransmitter-gated ion-channel transmembrane domain"/>
    <property type="match status" value="2"/>
</dbReference>
<sequence length="483" mass="55022">CFYSVIVEGTNSTEENALIRQLLSNYTFASRPVRNSTDTVTVTIDVALGQIIDVISKERVMITNLWVRQYWRDEYLVWNPSNHGSLDAIRIPSEQIWRPDIVLYNRQLEEDVVVPDTNAIVTHEGDVTWLYPITLKSSCHLNVEQFPNDEQRCDLQFGSWTYDGFAVDLVNKSATGDTSSVIENEEWKLLGMTAKRTVAYYNCCPEPYPDVTYTVRMLRRSLYYYYYLVAPSLILVVLTLISFQVPPDCEEKLTMSVTMLLSVVFYQQLLADRLPAHSGYIPILGRFFAATMFTISLSSAMVIFVMGIHFHGPNPTPVPTWLRRIALRGREKQSATTDVTDMYPSNSEASLIPTNQDDGDPEEDTNKKKALVSEECELTNRRRPLKAQDSGFNSMSGSASSVGSDNSEEKVKENKQEEKLLAPLRHKMSFVVRLFRQIVDRSLRKDRRMDISDDWKLVAIFVDKCLLVIFVIVATITTIAILV</sequence>
<evidence type="ECO:0000259" key="17">
    <source>
        <dbReference type="Pfam" id="PF02932"/>
    </source>
</evidence>
<dbReference type="GO" id="GO:0004888">
    <property type="term" value="F:transmembrane signaling receptor activity"/>
    <property type="evidence" value="ECO:0007669"/>
    <property type="project" value="InterPro"/>
</dbReference>
<evidence type="ECO:0000256" key="4">
    <source>
        <dbReference type="ARBA" id="ARBA00022989"/>
    </source>
</evidence>
<evidence type="ECO:0000256" key="13">
    <source>
        <dbReference type="ARBA" id="ARBA00034099"/>
    </source>
</evidence>
<dbReference type="PROSITE" id="PS00236">
    <property type="entry name" value="NEUROTR_ION_CHANNEL"/>
    <property type="match status" value="1"/>
</dbReference>
<keyword evidence="5" id="KW-0770">Synapse</keyword>
<dbReference type="GO" id="GO:0022848">
    <property type="term" value="F:acetylcholine-gated monoatomic cation-selective channel activity"/>
    <property type="evidence" value="ECO:0007669"/>
    <property type="project" value="InterPro"/>
</dbReference>
<dbReference type="InterPro" id="IPR018000">
    <property type="entry name" value="Neurotransmitter_ion_chnl_CS"/>
</dbReference>
<keyword evidence="10" id="KW-0325">Glycoprotein</keyword>
<feature type="non-terminal residue" evidence="19">
    <location>
        <position position="1"/>
    </location>
</feature>
<proteinExistence type="inferred from homology"/>
<dbReference type="Proteomes" id="UP000515135">
    <property type="component" value="Unplaced"/>
</dbReference>
<dbReference type="Pfam" id="PF02931">
    <property type="entry name" value="Neur_chan_LBD"/>
    <property type="match status" value="1"/>
</dbReference>
<dbReference type="FunFam" id="2.70.170.10:FF:000030">
    <property type="entry name" value="AcetylCholine Receptor"/>
    <property type="match status" value="1"/>
</dbReference>
<evidence type="ECO:0000256" key="1">
    <source>
        <dbReference type="ARBA" id="ARBA00022448"/>
    </source>
</evidence>
<feature type="compositionally biased region" description="Low complexity" evidence="15">
    <location>
        <begin position="390"/>
        <end position="405"/>
    </location>
</feature>
<evidence type="ECO:0000256" key="14">
    <source>
        <dbReference type="RuleBase" id="RU000687"/>
    </source>
</evidence>
<evidence type="ECO:0000256" key="11">
    <source>
        <dbReference type="ARBA" id="ARBA00023286"/>
    </source>
</evidence>
<evidence type="ECO:0000313" key="18">
    <source>
        <dbReference type="Proteomes" id="UP000515135"/>
    </source>
</evidence>
<evidence type="ECO:0000256" key="8">
    <source>
        <dbReference type="ARBA" id="ARBA00023157"/>
    </source>
</evidence>
<reference evidence="19" key="1">
    <citation type="submission" date="2025-08" db="UniProtKB">
        <authorList>
            <consortium name="RefSeq"/>
        </authorList>
    </citation>
    <scope>IDENTIFICATION</scope>
    <source>
        <tissue evidence="19">Gonad</tissue>
    </source>
</reference>
<dbReference type="SUPFAM" id="SSF63712">
    <property type="entry name" value="Nicotinic receptor ligand binding domain-like"/>
    <property type="match status" value="1"/>
</dbReference>
<dbReference type="InterPro" id="IPR006201">
    <property type="entry name" value="Neur_channel"/>
</dbReference>
<feature type="domain" description="Neurotransmitter-gated ion-channel transmembrane" evidence="17">
    <location>
        <begin position="229"/>
        <end position="481"/>
    </location>
</feature>
<dbReference type="GeneID" id="109468344"/>
<dbReference type="PRINTS" id="PR00252">
    <property type="entry name" value="NRIONCHANNEL"/>
</dbReference>
<gene>
    <name evidence="19" type="primary">LOC109468344</name>
</gene>
<dbReference type="AlphaFoldDB" id="A0A6P4YXZ6"/>
<evidence type="ECO:0000256" key="12">
    <source>
        <dbReference type="ARBA" id="ARBA00023303"/>
    </source>
</evidence>
<evidence type="ECO:0000259" key="16">
    <source>
        <dbReference type="Pfam" id="PF02931"/>
    </source>
</evidence>
<dbReference type="Pfam" id="PF02932">
    <property type="entry name" value="Neur_chan_memb"/>
    <property type="match status" value="1"/>
</dbReference>
<keyword evidence="2" id="KW-1003">Cell membrane</keyword>
<dbReference type="GO" id="GO:0045211">
    <property type="term" value="C:postsynaptic membrane"/>
    <property type="evidence" value="ECO:0007669"/>
    <property type="project" value="InterPro"/>
</dbReference>
<dbReference type="InterPro" id="IPR006029">
    <property type="entry name" value="Neurotrans-gated_channel_TM"/>
</dbReference>
<dbReference type="SUPFAM" id="SSF90112">
    <property type="entry name" value="Neurotransmitter-gated ion-channel transmembrane pore"/>
    <property type="match status" value="1"/>
</dbReference>
<evidence type="ECO:0000256" key="9">
    <source>
        <dbReference type="ARBA" id="ARBA00023170"/>
    </source>
</evidence>
<comment type="subcellular location">
    <subcellularLocation>
        <location evidence="13">Synaptic cell membrane</location>
        <topology evidence="13">Multi-pass membrane protein</topology>
    </subcellularLocation>
</comment>
<dbReference type="PRINTS" id="PR00254">
    <property type="entry name" value="NICOTINICR"/>
</dbReference>
<comment type="similarity">
    <text evidence="14">Belongs to the ligand-gated ion channel (TC 1.A.9) family.</text>
</comment>
<evidence type="ECO:0000256" key="2">
    <source>
        <dbReference type="ARBA" id="ARBA00022475"/>
    </source>
</evidence>
<evidence type="ECO:0000256" key="7">
    <source>
        <dbReference type="ARBA" id="ARBA00023136"/>
    </source>
</evidence>
<keyword evidence="8" id="KW-1015">Disulfide bond</keyword>
<dbReference type="RefSeq" id="XP_019622151.1">
    <property type="nucleotide sequence ID" value="XM_019766592.1"/>
</dbReference>
<evidence type="ECO:0000256" key="15">
    <source>
        <dbReference type="SAM" id="MobiDB-lite"/>
    </source>
</evidence>
<feature type="transmembrane region" description="Helical" evidence="14">
    <location>
        <begin position="283"/>
        <end position="305"/>
    </location>
</feature>
<protein>
    <submittedName>
        <fullName evidence="19">Neuronal acetylcholine receptor subunit alpha-10-like</fullName>
    </submittedName>
</protein>
<evidence type="ECO:0000256" key="6">
    <source>
        <dbReference type="ARBA" id="ARBA00023065"/>
    </source>
</evidence>
<feature type="region of interest" description="Disordered" evidence="15">
    <location>
        <begin position="332"/>
        <end position="414"/>
    </location>
</feature>
<evidence type="ECO:0000256" key="10">
    <source>
        <dbReference type="ARBA" id="ARBA00023180"/>
    </source>
</evidence>
<evidence type="ECO:0000256" key="5">
    <source>
        <dbReference type="ARBA" id="ARBA00023018"/>
    </source>
</evidence>
<keyword evidence="9" id="KW-0675">Receptor</keyword>
<keyword evidence="18" id="KW-1185">Reference proteome</keyword>
<feature type="transmembrane region" description="Helical" evidence="14">
    <location>
        <begin position="223"/>
        <end position="241"/>
    </location>
</feature>
<dbReference type="CDD" id="cd18997">
    <property type="entry name" value="LGIC_ECD_nAChR"/>
    <property type="match status" value="1"/>
</dbReference>
<dbReference type="PANTHER" id="PTHR18945">
    <property type="entry name" value="NEUROTRANSMITTER GATED ION CHANNEL"/>
    <property type="match status" value="1"/>
</dbReference>
<comment type="caution">
    <text evidence="14">Lacks conserved residue(s) required for the propagation of feature annotation.</text>
</comment>
<keyword evidence="12 14" id="KW-0407">Ion channel</keyword>
<feature type="compositionally biased region" description="Polar residues" evidence="15">
    <location>
        <begin position="334"/>
        <end position="356"/>
    </location>
</feature>
<keyword evidence="1 14" id="KW-0813">Transport</keyword>